<name>A0A0G4KZH5_VERLO</name>
<organism evidence="2 3">
    <name type="scientific">Verticillium longisporum</name>
    <name type="common">Verticillium dahliae var. longisporum</name>
    <dbReference type="NCBI Taxonomy" id="100787"/>
    <lineage>
        <taxon>Eukaryota</taxon>
        <taxon>Fungi</taxon>
        <taxon>Dikarya</taxon>
        <taxon>Ascomycota</taxon>
        <taxon>Pezizomycotina</taxon>
        <taxon>Sordariomycetes</taxon>
        <taxon>Hypocreomycetidae</taxon>
        <taxon>Glomerellales</taxon>
        <taxon>Plectosphaerellaceae</taxon>
        <taxon>Verticillium</taxon>
    </lineage>
</organism>
<dbReference type="Proteomes" id="UP000045706">
    <property type="component" value="Unassembled WGS sequence"/>
</dbReference>
<evidence type="ECO:0000256" key="1">
    <source>
        <dbReference type="SAM" id="MobiDB-lite"/>
    </source>
</evidence>
<feature type="compositionally biased region" description="Polar residues" evidence="1">
    <location>
        <begin position="194"/>
        <end position="205"/>
    </location>
</feature>
<gene>
    <name evidence="2" type="ORF">BN1723_010554</name>
</gene>
<accession>A0A0G4KZH5</accession>
<proteinExistence type="predicted"/>
<dbReference type="AlphaFoldDB" id="A0A0G4KZH5"/>
<feature type="region of interest" description="Disordered" evidence="1">
    <location>
        <begin position="1"/>
        <end position="44"/>
    </location>
</feature>
<evidence type="ECO:0000313" key="3">
    <source>
        <dbReference type="Proteomes" id="UP000045706"/>
    </source>
</evidence>
<sequence length="205" mass="21077">MPPARFTEYASGMNQGNSLATPNLTPTTPGPTLELPGSPDGTGLANLRAAKSFADLRSFSPSPSASSSSYLTAVNNGMMPPARFTEYASGMNQGNSLATPNLTPTTPGTSSTPGNDSLLNSLGALNLGAFEAATHAQPRNTPGAIGSQRPGAVNSRNGAPERQPRGPEWEASAGFGGRTRTNGHMQRGSEDSSDNGARSTASRYH</sequence>
<evidence type="ECO:0000313" key="2">
    <source>
        <dbReference type="EMBL" id="CRK15177.1"/>
    </source>
</evidence>
<feature type="compositionally biased region" description="Low complexity" evidence="1">
    <location>
        <begin position="99"/>
        <end position="120"/>
    </location>
</feature>
<feature type="region of interest" description="Disordered" evidence="1">
    <location>
        <begin position="137"/>
        <end position="205"/>
    </location>
</feature>
<protein>
    <submittedName>
        <fullName evidence="2">Uncharacterized protein</fullName>
    </submittedName>
</protein>
<feature type="compositionally biased region" description="Low complexity" evidence="1">
    <location>
        <begin position="19"/>
        <end position="36"/>
    </location>
</feature>
<reference evidence="3" key="1">
    <citation type="submission" date="2015-05" db="EMBL/GenBank/DDBJ databases">
        <authorList>
            <person name="Fogelqvist Johan"/>
        </authorList>
    </citation>
    <scope>NUCLEOTIDE SEQUENCE [LARGE SCALE GENOMIC DNA]</scope>
</reference>
<dbReference type="EMBL" id="CVQI01005669">
    <property type="protein sequence ID" value="CRK15177.1"/>
    <property type="molecule type" value="Genomic_DNA"/>
</dbReference>
<feature type="region of interest" description="Disordered" evidence="1">
    <location>
        <begin position="85"/>
        <end position="120"/>
    </location>
</feature>